<proteinExistence type="predicted"/>
<evidence type="ECO:0000313" key="3">
    <source>
        <dbReference type="Proteomes" id="UP000326759"/>
    </source>
</evidence>
<keyword evidence="1" id="KW-0472">Membrane</keyword>
<name>A0A5N5SYA0_9CRUS</name>
<dbReference type="Proteomes" id="UP000326759">
    <property type="component" value="Unassembled WGS sequence"/>
</dbReference>
<sequence length="167" mass="19619">CTIYNDEEFVESIYENEGFNISFYIPFNWLTWTYNEELIIIIENVTHVLRHPLKQFEKNPINSSLETVLLSTDTLFIGWNKFSVMRDFEPNEIKIEDQFSRILAKISCAPNNCEQEIKIKGLFATINCNSVISRETIIHMSLHVISLIVIMILIMLCQRKRINKSKK</sequence>
<keyword evidence="3" id="KW-1185">Reference proteome</keyword>
<evidence type="ECO:0000256" key="1">
    <source>
        <dbReference type="SAM" id="Phobius"/>
    </source>
</evidence>
<dbReference type="AlphaFoldDB" id="A0A5N5SYA0"/>
<feature type="transmembrane region" description="Helical" evidence="1">
    <location>
        <begin position="137"/>
        <end position="157"/>
    </location>
</feature>
<dbReference type="EMBL" id="SEYY01018606">
    <property type="protein sequence ID" value="KAB7499184.1"/>
    <property type="molecule type" value="Genomic_DNA"/>
</dbReference>
<gene>
    <name evidence="2" type="ORF">Anas_00572</name>
</gene>
<feature type="non-terminal residue" evidence="2">
    <location>
        <position position="167"/>
    </location>
</feature>
<reference evidence="2 3" key="1">
    <citation type="journal article" date="2019" name="PLoS Biol.">
        <title>Sex chromosomes control vertical transmission of feminizing Wolbachia symbionts in an isopod.</title>
        <authorList>
            <person name="Becking T."/>
            <person name="Chebbi M.A."/>
            <person name="Giraud I."/>
            <person name="Moumen B."/>
            <person name="Laverre T."/>
            <person name="Caubet Y."/>
            <person name="Peccoud J."/>
            <person name="Gilbert C."/>
            <person name="Cordaux R."/>
        </authorList>
    </citation>
    <scope>NUCLEOTIDE SEQUENCE [LARGE SCALE GENOMIC DNA]</scope>
    <source>
        <strain evidence="2">ANa2</strain>
        <tissue evidence="2">Whole body excluding digestive tract and cuticle</tissue>
    </source>
</reference>
<feature type="non-terminal residue" evidence="2">
    <location>
        <position position="1"/>
    </location>
</feature>
<keyword evidence="1" id="KW-0812">Transmembrane</keyword>
<protein>
    <submittedName>
        <fullName evidence="2">Uncharacterized protein</fullName>
    </submittedName>
</protein>
<comment type="caution">
    <text evidence="2">The sequence shown here is derived from an EMBL/GenBank/DDBJ whole genome shotgun (WGS) entry which is preliminary data.</text>
</comment>
<accession>A0A5N5SYA0</accession>
<keyword evidence="1" id="KW-1133">Transmembrane helix</keyword>
<organism evidence="2 3">
    <name type="scientific">Armadillidium nasatum</name>
    <dbReference type="NCBI Taxonomy" id="96803"/>
    <lineage>
        <taxon>Eukaryota</taxon>
        <taxon>Metazoa</taxon>
        <taxon>Ecdysozoa</taxon>
        <taxon>Arthropoda</taxon>
        <taxon>Crustacea</taxon>
        <taxon>Multicrustacea</taxon>
        <taxon>Malacostraca</taxon>
        <taxon>Eumalacostraca</taxon>
        <taxon>Peracarida</taxon>
        <taxon>Isopoda</taxon>
        <taxon>Oniscidea</taxon>
        <taxon>Crinocheta</taxon>
        <taxon>Armadillidiidae</taxon>
        <taxon>Armadillidium</taxon>
    </lineage>
</organism>
<evidence type="ECO:0000313" key="2">
    <source>
        <dbReference type="EMBL" id="KAB7499184.1"/>
    </source>
</evidence>